<dbReference type="OrthoDB" id="9178559at2"/>
<protein>
    <submittedName>
        <fullName evidence="2">Acetyltransferase (GNAT) family protein</fullName>
    </submittedName>
</protein>
<organism evidence="2 3">
    <name type="scientific">Polynucleobacter kasalickyi</name>
    <dbReference type="NCBI Taxonomy" id="1938817"/>
    <lineage>
        <taxon>Bacteria</taxon>
        <taxon>Pseudomonadati</taxon>
        <taxon>Pseudomonadota</taxon>
        <taxon>Betaproteobacteria</taxon>
        <taxon>Burkholderiales</taxon>
        <taxon>Burkholderiaceae</taxon>
        <taxon>Polynucleobacter</taxon>
    </lineage>
</organism>
<dbReference type="InterPro" id="IPR000182">
    <property type="entry name" value="GNAT_dom"/>
</dbReference>
<dbReference type="STRING" id="1938817.SAMN06296008_11567"/>
<dbReference type="RefSeq" id="WP_084285420.1">
    <property type="nucleotide sequence ID" value="NZ_FWXJ01000015.1"/>
</dbReference>
<accession>A0A1W2BUF0</accession>
<dbReference type="SUPFAM" id="SSF55729">
    <property type="entry name" value="Acyl-CoA N-acyltransferases (Nat)"/>
    <property type="match status" value="1"/>
</dbReference>
<keyword evidence="2" id="KW-0808">Transferase</keyword>
<evidence type="ECO:0000313" key="3">
    <source>
        <dbReference type="Proteomes" id="UP000192708"/>
    </source>
</evidence>
<proteinExistence type="predicted"/>
<dbReference type="Gene3D" id="3.40.630.30">
    <property type="match status" value="1"/>
</dbReference>
<evidence type="ECO:0000259" key="1">
    <source>
        <dbReference type="PROSITE" id="PS51186"/>
    </source>
</evidence>
<dbReference type="Proteomes" id="UP000192708">
    <property type="component" value="Unassembled WGS sequence"/>
</dbReference>
<dbReference type="GO" id="GO:0016747">
    <property type="term" value="F:acyltransferase activity, transferring groups other than amino-acyl groups"/>
    <property type="evidence" value="ECO:0007669"/>
    <property type="project" value="InterPro"/>
</dbReference>
<dbReference type="AlphaFoldDB" id="A0A1W2BUF0"/>
<dbReference type="PROSITE" id="PS50890">
    <property type="entry name" value="PUA"/>
    <property type="match status" value="1"/>
</dbReference>
<dbReference type="InterPro" id="IPR016181">
    <property type="entry name" value="Acyl_CoA_acyltransferase"/>
</dbReference>
<name>A0A1W2BUF0_9BURK</name>
<reference evidence="2 3" key="1">
    <citation type="submission" date="2017-04" db="EMBL/GenBank/DDBJ databases">
        <authorList>
            <person name="Afonso C.L."/>
            <person name="Miller P.J."/>
            <person name="Scott M.A."/>
            <person name="Spackman E."/>
            <person name="Goraichik I."/>
            <person name="Dimitrov K.M."/>
            <person name="Suarez D.L."/>
            <person name="Swayne D.E."/>
        </authorList>
    </citation>
    <scope>NUCLEOTIDE SEQUENCE [LARGE SCALE GENOMIC DNA]</scope>
    <source>
        <strain evidence="2 3">VK13</strain>
    </source>
</reference>
<dbReference type="EMBL" id="FWXJ01000015">
    <property type="protein sequence ID" value="SMC76212.1"/>
    <property type="molecule type" value="Genomic_DNA"/>
</dbReference>
<dbReference type="Pfam" id="PF00583">
    <property type="entry name" value="Acetyltransf_1"/>
    <property type="match status" value="1"/>
</dbReference>
<sequence>MYKTSNTFPLNTTPVLVLELSITHIEQIRAHLLSLSEEDRLLRFGMFASDLFIENYVSSFDFGHDVFFGVFNNALSLIGFAHLGYSSSQGKSFNDAEFGVSVSESGRGIGIGTALFKRAAMHCRNSNIGILYVHCLSSNQGMMHIARKAGMVVEKSHGEAEAHLRIKPGNQASLIRETLDSHVAVIDYSIKETFQQVLKMALRLYKPRKFI</sequence>
<gene>
    <name evidence="2" type="ORF">SAMN06296008_11567</name>
</gene>
<dbReference type="PROSITE" id="PS51186">
    <property type="entry name" value="GNAT"/>
    <property type="match status" value="1"/>
</dbReference>
<evidence type="ECO:0000313" key="2">
    <source>
        <dbReference type="EMBL" id="SMC76212.1"/>
    </source>
</evidence>
<feature type="domain" description="N-acetyltransferase" evidence="1">
    <location>
        <begin position="30"/>
        <end position="180"/>
    </location>
</feature>
<keyword evidence="3" id="KW-1185">Reference proteome</keyword>